<proteinExistence type="predicted"/>
<accession>A0A0F9DPY3</accession>
<reference evidence="1" key="1">
    <citation type="journal article" date="2015" name="Nature">
        <title>Complex archaea that bridge the gap between prokaryotes and eukaryotes.</title>
        <authorList>
            <person name="Spang A."/>
            <person name="Saw J.H."/>
            <person name="Jorgensen S.L."/>
            <person name="Zaremba-Niedzwiedzka K."/>
            <person name="Martijn J."/>
            <person name="Lind A.E."/>
            <person name="van Eijk R."/>
            <person name="Schleper C."/>
            <person name="Guy L."/>
            <person name="Ettema T.J."/>
        </authorList>
    </citation>
    <scope>NUCLEOTIDE SEQUENCE</scope>
</reference>
<protein>
    <submittedName>
        <fullName evidence="1">Uncharacterized protein</fullName>
    </submittedName>
</protein>
<name>A0A0F9DPY3_9ZZZZ</name>
<sequence length="147" mass="16746">MISPQFPGTFFKCLAVDNFKQDINSGTITFNLQNRTDVFGVLGASRLRSDWRFDNLGTMSRIELETNYRLYWAVGGKIILYQWGSTVLSIGGRFSKTKPTLSFITQDGVPQNIGSTKISYRDWQIDMGLAHQIDIFIPYGRSKIFKC</sequence>
<organism evidence="1">
    <name type="scientific">marine sediment metagenome</name>
    <dbReference type="NCBI Taxonomy" id="412755"/>
    <lineage>
        <taxon>unclassified sequences</taxon>
        <taxon>metagenomes</taxon>
        <taxon>ecological metagenomes</taxon>
    </lineage>
</organism>
<dbReference type="EMBL" id="LAZR01038378">
    <property type="protein sequence ID" value="KKL19716.1"/>
    <property type="molecule type" value="Genomic_DNA"/>
</dbReference>
<dbReference type="AlphaFoldDB" id="A0A0F9DPY3"/>
<evidence type="ECO:0000313" key="1">
    <source>
        <dbReference type="EMBL" id="KKL19716.1"/>
    </source>
</evidence>
<comment type="caution">
    <text evidence="1">The sequence shown here is derived from an EMBL/GenBank/DDBJ whole genome shotgun (WGS) entry which is preliminary data.</text>
</comment>
<gene>
    <name evidence="1" type="ORF">LCGC14_2462690</name>
</gene>